<sequence length="295" mass="34347">MRADVFEFANSCCLATCGNWLLMVDHWSDLYILNLFTHEWIYLPPVDSQLGPTKVERTTSRGQFCISNENDQPHHRPRKFKGINMILHSPAFWIDEQTKEYVVLWGLGHWCVVYSKKGDTFWSQIQTPPDYFADYSQMETFHCGVAGDPSLLHPVTTSDSWRMWRTKLVVTVTGDVLKVEQLFKCEQLVRIWSFRVYKVCSSDFCNKHDEKVDSLGDEAMLLDLGITVLANDDIVGFRRNSIYFNDICYEKNTTQICVFNLETQGMEETLHMFVCSSEQQLARARWFLPSNFKQT</sequence>
<gene>
    <name evidence="3" type="primary">LOC104728408</name>
</gene>
<reference evidence="3" key="2">
    <citation type="submission" date="2025-08" db="UniProtKB">
        <authorList>
            <consortium name="RefSeq"/>
        </authorList>
    </citation>
    <scope>IDENTIFICATION</scope>
    <source>
        <tissue evidence="3">Leaf</tissue>
    </source>
</reference>
<reference evidence="2" key="1">
    <citation type="journal article" date="2014" name="Nat. Commun.">
        <title>The emerging biofuel crop Camelina sativa retains a highly undifferentiated hexaploid genome structure.</title>
        <authorList>
            <person name="Kagale S."/>
            <person name="Koh C."/>
            <person name="Nixon J."/>
            <person name="Bollina V."/>
            <person name="Clarke W.E."/>
            <person name="Tuteja R."/>
            <person name="Spillane C."/>
            <person name="Robinson S.J."/>
            <person name="Links M.G."/>
            <person name="Clarke C."/>
            <person name="Higgins E.E."/>
            <person name="Huebert T."/>
            <person name="Sharpe A.G."/>
            <person name="Parkin I.A."/>
        </authorList>
    </citation>
    <scope>NUCLEOTIDE SEQUENCE [LARGE SCALE GENOMIC DNA]</scope>
    <source>
        <strain evidence="2">cv. DH55</strain>
    </source>
</reference>
<dbReference type="RefSeq" id="XP_010445688.1">
    <property type="nucleotide sequence ID" value="XM_010447386.1"/>
</dbReference>
<feature type="domain" description="KIB1-4 beta-propeller" evidence="1">
    <location>
        <begin position="7"/>
        <end position="260"/>
    </location>
</feature>
<evidence type="ECO:0000259" key="1">
    <source>
        <dbReference type="Pfam" id="PF03478"/>
    </source>
</evidence>
<dbReference type="PANTHER" id="PTHR44259:SF26">
    <property type="entry name" value="F-BOX FAMILY PROTEIN-LIKE PROTEIN"/>
    <property type="match status" value="1"/>
</dbReference>
<dbReference type="Proteomes" id="UP000694864">
    <property type="component" value="Chromosome 11"/>
</dbReference>
<evidence type="ECO:0000313" key="3">
    <source>
        <dbReference type="RefSeq" id="XP_010445688.1"/>
    </source>
</evidence>
<evidence type="ECO:0000313" key="2">
    <source>
        <dbReference type="Proteomes" id="UP000694864"/>
    </source>
</evidence>
<dbReference type="PANTHER" id="PTHR44259">
    <property type="entry name" value="OS07G0183000 PROTEIN-RELATED"/>
    <property type="match status" value="1"/>
</dbReference>
<organism evidence="2 3">
    <name type="scientific">Camelina sativa</name>
    <name type="common">False flax</name>
    <name type="synonym">Myagrum sativum</name>
    <dbReference type="NCBI Taxonomy" id="90675"/>
    <lineage>
        <taxon>Eukaryota</taxon>
        <taxon>Viridiplantae</taxon>
        <taxon>Streptophyta</taxon>
        <taxon>Embryophyta</taxon>
        <taxon>Tracheophyta</taxon>
        <taxon>Spermatophyta</taxon>
        <taxon>Magnoliopsida</taxon>
        <taxon>eudicotyledons</taxon>
        <taxon>Gunneridae</taxon>
        <taxon>Pentapetalae</taxon>
        <taxon>rosids</taxon>
        <taxon>malvids</taxon>
        <taxon>Brassicales</taxon>
        <taxon>Brassicaceae</taxon>
        <taxon>Camelineae</taxon>
        <taxon>Camelina</taxon>
    </lineage>
</organism>
<name>A0ABM0USR3_CAMSA</name>
<dbReference type="Pfam" id="PF03478">
    <property type="entry name" value="Beta-prop_KIB1-4"/>
    <property type="match status" value="1"/>
</dbReference>
<dbReference type="InterPro" id="IPR005174">
    <property type="entry name" value="KIB1-4_b-propeller"/>
</dbReference>
<keyword evidence="2" id="KW-1185">Reference proteome</keyword>
<accession>A0ABM0USR3</accession>
<proteinExistence type="predicted"/>
<protein>
    <submittedName>
        <fullName evidence="3">Probable F-box protein At4g22165</fullName>
    </submittedName>
</protein>
<dbReference type="InterPro" id="IPR050942">
    <property type="entry name" value="F-box_BR-signaling"/>
</dbReference>
<dbReference type="GeneID" id="104728408"/>